<gene>
    <name evidence="1" type="ORF">NCTC10975_00719</name>
</gene>
<dbReference type="AlphaFoldDB" id="A0A2X2DF75"/>
<protein>
    <submittedName>
        <fullName evidence="1">Uncharacterized protein</fullName>
    </submittedName>
</protein>
<sequence length="64" mass="7223">METSTFPLTSFRVLYPQFNGVGDDEIFIIAQSALNYFSACKGVCTNELWMLVVAHMLTLQKNDC</sequence>
<evidence type="ECO:0000313" key="2">
    <source>
        <dbReference type="Proteomes" id="UP000251485"/>
    </source>
</evidence>
<dbReference type="Pfam" id="PF13262">
    <property type="entry name" value="DUF4054"/>
    <property type="match status" value="1"/>
</dbReference>
<dbReference type="EMBL" id="UAUE01000003">
    <property type="protein sequence ID" value="SPY94379.1"/>
    <property type="molecule type" value="Genomic_DNA"/>
</dbReference>
<proteinExistence type="predicted"/>
<organism evidence="1 2">
    <name type="scientific">Proteus mirabilis</name>
    <dbReference type="NCBI Taxonomy" id="584"/>
    <lineage>
        <taxon>Bacteria</taxon>
        <taxon>Pseudomonadati</taxon>
        <taxon>Pseudomonadota</taxon>
        <taxon>Gammaproteobacteria</taxon>
        <taxon>Enterobacterales</taxon>
        <taxon>Morganellaceae</taxon>
        <taxon>Proteus</taxon>
    </lineage>
</organism>
<dbReference type="InterPro" id="IPR025127">
    <property type="entry name" value="DUF4054"/>
</dbReference>
<accession>A0A2X2DF75</accession>
<reference evidence="1 2" key="1">
    <citation type="submission" date="2018-06" db="EMBL/GenBank/DDBJ databases">
        <authorList>
            <consortium name="Pathogen Informatics"/>
            <person name="Doyle S."/>
        </authorList>
    </citation>
    <scope>NUCLEOTIDE SEQUENCE [LARGE SCALE GENOMIC DNA]</scope>
    <source>
        <strain evidence="1 2">NCTC10975</strain>
    </source>
</reference>
<dbReference type="Proteomes" id="UP000251485">
    <property type="component" value="Unassembled WGS sequence"/>
</dbReference>
<name>A0A2X2DF75_PROMI</name>
<evidence type="ECO:0000313" key="1">
    <source>
        <dbReference type="EMBL" id="SPY94379.1"/>
    </source>
</evidence>